<accession>A0A1I0VHW3</accession>
<dbReference type="RefSeq" id="WP_074812722.1">
    <property type="nucleotide sequence ID" value="NZ_FOJX01000001.1"/>
</dbReference>
<dbReference type="AlphaFoldDB" id="A0A1I0VHW3"/>
<name>A0A1I0VHW3_SELRU</name>
<protein>
    <submittedName>
        <fullName evidence="1">Uncharacterized protein</fullName>
    </submittedName>
</protein>
<dbReference type="EMBL" id="FOJX01000001">
    <property type="protein sequence ID" value="SFA75902.1"/>
    <property type="molecule type" value="Genomic_DNA"/>
</dbReference>
<organism evidence="1 2">
    <name type="scientific">Selenomonas ruminantium</name>
    <dbReference type="NCBI Taxonomy" id="971"/>
    <lineage>
        <taxon>Bacteria</taxon>
        <taxon>Bacillati</taxon>
        <taxon>Bacillota</taxon>
        <taxon>Negativicutes</taxon>
        <taxon>Selenomonadales</taxon>
        <taxon>Selenomonadaceae</taxon>
        <taxon>Selenomonas</taxon>
    </lineage>
</organism>
<reference evidence="1 2" key="1">
    <citation type="submission" date="2016-10" db="EMBL/GenBank/DDBJ databases">
        <authorList>
            <person name="de Groot N.N."/>
        </authorList>
    </citation>
    <scope>NUCLEOTIDE SEQUENCE [LARGE SCALE GENOMIC DNA]</scope>
    <source>
        <strain evidence="1 2">L14</strain>
    </source>
</reference>
<dbReference type="Proteomes" id="UP000183843">
    <property type="component" value="Unassembled WGS sequence"/>
</dbReference>
<sequence>MPNTLGKTDICNLALRHIGVRPVNNVETDPDVAATEMNSIWNNAVQNVLRASEWGFAKKIKPLALLADETVIGWQFLYTYPRDCAMFWKVESPVSVRNHEFEHKFELLLSPDTNTPVIATNVEGAYGRYTAVVTDTTRWDSSFVDCLAWRLALDACPRLSTDAQDYQNCYRGYSAALSNAMTMNQREDKNNHEKFGFFINVR</sequence>
<evidence type="ECO:0000313" key="2">
    <source>
        <dbReference type="Proteomes" id="UP000183843"/>
    </source>
</evidence>
<evidence type="ECO:0000313" key="1">
    <source>
        <dbReference type="EMBL" id="SFA75902.1"/>
    </source>
</evidence>
<proteinExistence type="predicted"/>
<gene>
    <name evidence="1" type="ORF">SAMN05216587_101629</name>
</gene>